<name>A0A7J6F804_CANSA</name>
<sequence length="237" mass="26801">MKKKSKSSINWMTQSDRKKKNPKSEETQSGSAAAFLLRPRRDHGRSRPSSPTTTGPREERPSSPTTATRQQRRYVGFSSSPTTANDRESRLRKMGRWVCNCEPPQEVAVRTSKTVKNPGRMFKCCRKFKGCDFFEWVDTEIFHPNCGAECCIHGGLSGQALMSGCCSWQPQRSPSCNYGDRHGGCSSTIFRSPCSSHHGGRRSLSSSPHHFLSPRLCFHSFRFNRVQCTLFVFKIII</sequence>
<feature type="domain" description="GRF-type" evidence="6">
    <location>
        <begin position="99"/>
        <end position="140"/>
    </location>
</feature>
<evidence type="ECO:0000256" key="1">
    <source>
        <dbReference type="ARBA" id="ARBA00022723"/>
    </source>
</evidence>
<evidence type="ECO:0000256" key="4">
    <source>
        <dbReference type="PROSITE-ProRule" id="PRU01343"/>
    </source>
</evidence>
<reference evidence="7 8" key="1">
    <citation type="journal article" date="2020" name="bioRxiv">
        <title>Sequence and annotation of 42 cannabis genomes reveals extensive copy number variation in cannabinoid synthesis and pathogen resistance genes.</title>
        <authorList>
            <person name="Mckernan K.J."/>
            <person name="Helbert Y."/>
            <person name="Kane L.T."/>
            <person name="Ebling H."/>
            <person name="Zhang L."/>
            <person name="Liu B."/>
            <person name="Eaton Z."/>
            <person name="Mclaughlin S."/>
            <person name="Kingan S."/>
            <person name="Baybayan P."/>
            <person name="Concepcion G."/>
            <person name="Jordan M."/>
            <person name="Riva A."/>
            <person name="Barbazuk W."/>
            <person name="Harkins T."/>
        </authorList>
    </citation>
    <scope>NUCLEOTIDE SEQUENCE [LARGE SCALE GENOMIC DNA]</scope>
    <source>
        <strain evidence="8">cv. Jamaican Lion 4</strain>
        <tissue evidence="7">Leaf</tissue>
    </source>
</reference>
<evidence type="ECO:0000259" key="6">
    <source>
        <dbReference type="PROSITE" id="PS51999"/>
    </source>
</evidence>
<proteinExistence type="predicted"/>
<dbReference type="AlphaFoldDB" id="A0A7J6F804"/>
<dbReference type="PROSITE" id="PS51999">
    <property type="entry name" value="ZF_GRF"/>
    <property type="match status" value="1"/>
</dbReference>
<evidence type="ECO:0000256" key="2">
    <source>
        <dbReference type="ARBA" id="ARBA00022771"/>
    </source>
</evidence>
<evidence type="ECO:0000313" key="7">
    <source>
        <dbReference type="EMBL" id="KAF4366824.1"/>
    </source>
</evidence>
<accession>A0A7J6F804</accession>
<comment type="caution">
    <text evidence="7">The sequence shown here is derived from an EMBL/GenBank/DDBJ whole genome shotgun (WGS) entry which is preliminary data.</text>
</comment>
<gene>
    <name evidence="7" type="ORF">F8388_013889</name>
</gene>
<feature type="region of interest" description="Disordered" evidence="5">
    <location>
        <begin position="1"/>
        <end position="90"/>
    </location>
</feature>
<dbReference type="EMBL" id="JAATIP010000146">
    <property type="protein sequence ID" value="KAF4366824.1"/>
    <property type="molecule type" value="Genomic_DNA"/>
</dbReference>
<evidence type="ECO:0000313" key="8">
    <source>
        <dbReference type="Proteomes" id="UP000525078"/>
    </source>
</evidence>
<dbReference type="InterPro" id="IPR010666">
    <property type="entry name" value="Znf_GRF"/>
</dbReference>
<dbReference type="Pfam" id="PF06839">
    <property type="entry name" value="Zn_ribbon_GRF"/>
    <property type="match status" value="1"/>
</dbReference>
<keyword evidence="2 4" id="KW-0863">Zinc-finger</keyword>
<protein>
    <recommendedName>
        <fullName evidence="6">GRF-type domain-containing protein</fullName>
    </recommendedName>
</protein>
<dbReference type="Proteomes" id="UP000525078">
    <property type="component" value="Unassembled WGS sequence"/>
</dbReference>
<organism evidence="7 8">
    <name type="scientific">Cannabis sativa</name>
    <name type="common">Hemp</name>
    <name type="synonym">Marijuana</name>
    <dbReference type="NCBI Taxonomy" id="3483"/>
    <lineage>
        <taxon>Eukaryota</taxon>
        <taxon>Viridiplantae</taxon>
        <taxon>Streptophyta</taxon>
        <taxon>Embryophyta</taxon>
        <taxon>Tracheophyta</taxon>
        <taxon>Spermatophyta</taxon>
        <taxon>Magnoliopsida</taxon>
        <taxon>eudicotyledons</taxon>
        <taxon>Gunneridae</taxon>
        <taxon>Pentapetalae</taxon>
        <taxon>rosids</taxon>
        <taxon>fabids</taxon>
        <taxon>Rosales</taxon>
        <taxon>Cannabaceae</taxon>
        <taxon>Cannabis</taxon>
    </lineage>
</organism>
<evidence type="ECO:0000256" key="5">
    <source>
        <dbReference type="SAM" id="MobiDB-lite"/>
    </source>
</evidence>
<keyword evidence="1" id="KW-0479">Metal-binding</keyword>
<keyword evidence="3" id="KW-0862">Zinc</keyword>
<dbReference type="GO" id="GO:0008270">
    <property type="term" value="F:zinc ion binding"/>
    <property type="evidence" value="ECO:0007669"/>
    <property type="project" value="UniProtKB-KW"/>
</dbReference>
<evidence type="ECO:0000256" key="3">
    <source>
        <dbReference type="ARBA" id="ARBA00022833"/>
    </source>
</evidence>